<accession>A0AAE2BWX0</accession>
<feature type="region of interest" description="Disordered" evidence="1">
    <location>
        <begin position="228"/>
        <end position="258"/>
    </location>
</feature>
<feature type="compositionally biased region" description="Basic and acidic residues" evidence="1">
    <location>
        <begin position="228"/>
        <end position="243"/>
    </location>
</feature>
<organism evidence="3 4">
    <name type="scientific">Sesamum angolense</name>
    <dbReference type="NCBI Taxonomy" id="2727404"/>
    <lineage>
        <taxon>Eukaryota</taxon>
        <taxon>Viridiplantae</taxon>
        <taxon>Streptophyta</taxon>
        <taxon>Embryophyta</taxon>
        <taxon>Tracheophyta</taxon>
        <taxon>Spermatophyta</taxon>
        <taxon>Magnoliopsida</taxon>
        <taxon>eudicotyledons</taxon>
        <taxon>Gunneridae</taxon>
        <taxon>Pentapetalae</taxon>
        <taxon>asterids</taxon>
        <taxon>lamiids</taxon>
        <taxon>Lamiales</taxon>
        <taxon>Pedaliaceae</taxon>
        <taxon>Sesamum</taxon>
    </lineage>
</organism>
<reference evidence="3" key="2">
    <citation type="journal article" date="2024" name="Plant">
        <title>Genomic evolution and insights into agronomic trait innovations of Sesamum species.</title>
        <authorList>
            <person name="Miao H."/>
            <person name="Wang L."/>
            <person name="Qu L."/>
            <person name="Liu H."/>
            <person name="Sun Y."/>
            <person name="Le M."/>
            <person name="Wang Q."/>
            <person name="Wei S."/>
            <person name="Zheng Y."/>
            <person name="Lin W."/>
            <person name="Duan Y."/>
            <person name="Cao H."/>
            <person name="Xiong S."/>
            <person name="Wang X."/>
            <person name="Wei L."/>
            <person name="Li C."/>
            <person name="Ma Q."/>
            <person name="Ju M."/>
            <person name="Zhao R."/>
            <person name="Li G."/>
            <person name="Mu C."/>
            <person name="Tian Q."/>
            <person name="Mei H."/>
            <person name="Zhang T."/>
            <person name="Gao T."/>
            <person name="Zhang H."/>
        </authorList>
    </citation>
    <scope>NUCLEOTIDE SEQUENCE</scope>
    <source>
        <strain evidence="3">K16</strain>
    </source>
</reference>
<dbReference type="Proteomes" id="UP001289374">
    <property type="component" value="Unassembled WGS sequence"/>
</dbReference>
<keyword evidence="2" id="KW-0472">Membrane</keyword>
<comment type="caution">
    <text evidence="3">The sequence shown here is derived from an EMBL/GenBank/DDBJ whole genome shotgun (WGS) entry which is preliminary data.</text>
</comment>
<reference evidence="3" key="1">
    <citation type="submission" date="2020-06" db="EMBL/GenBank/DDBJ databases">
        <authorList>
            <person name="Li T."/>
            <person name="Hu X."/>
            <person name="Zhang T."/>
            <person name="Song X."/>
            <person name="Zhang H."/>
            <person name="Dai N."/>
            <person name="Sheng W."/>
            <person name="Hou X."/>
            <person name="Wei L."/>
        </authorList>
    </citation>
    <scope>NUCLEOTIDE SEQUENCE</scope>
    <source>
        <strain evidence="3">K16</strain>
        <tissue evidence="3">Leaf</tissue>
    </source>
</reference>
<name>A0AAE2BWX0_9LAMI</name>
<keyword evidence="2" id="KW-1133">Transmembrane helix</keyword>
<dbReference type="AlphaFoldDB" id="A0AAE2BWX0"/>
<evidence type="ECO:0000256" key="2">
    <source>
        <dbReference type="SAM" id="Phobius"/>
    </source>
</evidence>
<evidence type="ECO:0000313" key="4">
    <source>
        <dbReference type="Proteomes" id="UP001289374"/>
    </source>
</evidence>
<evidence type="ECO:0000313" key="3">
    <source>
        <dbReference type="EMBL" id="KAK4400787.1"/>
    </source>
</evidence>
<feature type="transmembrane region" description="Helical" evidence="2">
    <location>
        <begin position="49"/>
        <end position="69"/>
    </location>
</feature>
<keyword evidence="4" id="KW-1185">Reference proteome</keyword>
<gene>
    <name evidence="3" type="ORF">Sango_1184800</name>
</gene>
<feature type="transmembrane region" description="Helical" evidence="2">
    <location>
        <begin position="17"/>
        <end position="37"/>
    </location>
</feature>
<sequence length="486" mass="55768">MADSSGPLHVSLSGSPLWISIVTCNLVTGWWPLWLFGFPVNWIWLPEPFIVILTFDLSAYIIFLLRVFYSYCSSDIVLYLTVVSEPEFPGSGFIFRKWCSDKKWPDIIFSLLMVKLTSLSGNKNEGEKKLYKGTFKLEELYTETSLPQYVPDLAHNLISCSALEEEGLEGKWGTKGYRLWLRCQSGFKVIISRDVTFNKSEMPCLVNSSKKDLDFQLEGIFNKVERNLEDNQQGEEIRQENQHNSDSPEIETSNKEHDFENTYQLARDREKRESRIPSRYKDFHLVLNTASYEPSSYEEALKSIDSEKWIKAMNEEIKAPHDNNTWILVPKPKDVSIVDFSTRPDIAYDVSCLRDICQMQAFPIGSSQMATKGLQKVNRFLYFYFMWCMYKLEISASIYCALSTTEAEYIATTEAFKEAMSLEGTCSWVPGVLAMMMLASDTCGFGPMWKFLSGSPLWVYVVTLQPCDWLVAFVALWVSDKSDLPS</sequence>
<proteinExistence type="predicted"/>
<evidence type="ECO:0000256" key="1">
    <source>
        <dbReference type="SAM" id="MobiDB-lite"/>
    </source>
</evidence>
<dbReference type="EMBL" id="JACGWL010000006">
    <property type="protein sequence ID" value="KAK4400787.1"/>
    <property type="molecule type" value="Genomic_DNA"/>
</dbReference>
<keyword evidence="2" id="KW-0812">Transmembrane</keyword>
<protein>
    <submittedName>
        <fullName evidence="3">Uncharacterized protein</fullName>
    </submittedName>
</protein>